<sequence length="374" mass="41787">MEVDWTPVRWRLLWVLTLAFPLASTGLLCLPGESVSAFFAGEVQIQVAGLGQDQECQPEVEECFFGGQVYSGPDAEGHYTINWDDGDSQHRRVHHSHVRHAALDEACDGPTGPIQDHDTYVPSRIPCTILVKLQGGDSDRDWMQEAVAMFKTDYQPDEVVDGFEWYIILRFYDANRCEASFRSLAAAIRKCEDMDLEACVTSKYLRTIEYIGDDPATRRESERLSADLRASTAMVESPCDTNWQLLETRSGFQVPQVRGALPTSSLRREIAQSPVPSAASCDKDPAPAAAVGFGCFSHEAEERRERQVAALEKQLMVLNSERQVLKGTLMKFPPNSAGKTLADRRQKLEAEQRLEVVGRTISELRISLRSAMTD</sequence>
<evidence type="ECO:0000256" key="2">
    <source>
        <dbReference type="SAM" id="SignalP"/>
    </source>
</evidence>
<name>A0A813K3E8_POLGL</name>
<evidence type="ECO:0000313" key="4">
    <source>
        <dbReference type="Proteomes" id="UP000626109"/>
    </source>
</evidence>
<comment type="caution">
    <text evidence="3">The sequence shown here is derived from an EMBL/GenBank/DDBJ whole genome shotgun (WGS) entry which is preliminary data.</text>
</comment>
<feature type="chain" id="PRO_5032994355" evidence="2">
    <location>
        <begin position="26"/>
        <end position="374"/>
    </location>
</feature>
<reference evidence="3" key="1">
    <citation type="submission" date="2021-02" db="EMBL/GenBank/DDBJ databases">
        <authorList>
            <person name="Dougan E. K."/>
            <person name="Rhodes N."/>
            <person name="Thang M."/>
            <person name="Chan C."/>
        </authorList>
    </citation>
    <scope>NUCLEOTIDE SEQUENCE</scope>
</reference>
<proteinExistence type="predicted"/>
<feature type="coiled-coil region" evidence="1">
    <location>
        <begin position="301"/>
        <end position="328"/>
    </location>
</feature>
<protein>
    <submittedName>
        <fullName evidence="3">Uncharacterized protein</fullName>
    </submittedName>
</protein>
<gene>
    <name evidence="3" type="ORF">PGLA2088_LOCUS28186</name>
</gene>
<evidence type="ECO:0000313" key="3">
    <source>
        <dbReference type="EMBL" id="CAE8693055.1"/>
    </source>
</evidence>
<dbReference type="Proteomes" id="UP000626109">
    <property type="component" value="Unassembled WGS sequence"/>
</dbReference>
<keyword evidence="1" id="KW-0175">Coiled coil</keyword>
<organism evidence="3 4">
    <name type="scientific">Polarella glacialis</name>
    <name type="common">Dinoflagellate</name>
    <dbReference type="NCBI Taxonomy" id="89957"/>
    <lineage>
        <taxon>Eukaryota</taxon>
        <taxon>Sar</taxon>
        <taxon>Alveolata</taxon>
        <taxon>Dinophyceae</taxon>
        <taxon>Suessiales</taxon>
        <taxon>Suessiaceae</taxon>
        <taxon>Polarella</taxon>
    </lineage>
</organism>
<evidence type="ECO:0000256" key="1">
    <source>
        <dbReference type="SAM" id="Coils"/>
    </source>
</evidence>
<dbReference type="AlphaFoldDB" id="A0A813K3E8"/>
<dbReference type="EMBL" id="CAJNNW010027765">
    <property type="protein sequence ID" value="CAE8693055.1"/>
    <property type="molecule type" value="Genomic_DNA"/>
</dbReference>
<keyword evidence="2" id="KW-0732">Signal</keyword>
<accession>A0A813K3E8</accession>
<feature type="signal peptide" evidence="2">
    <location>
        <begin position="1"/>
        <end position="25"/>
    </location>
</feature>